<protein>
    <submittedName>
        <fullName evidence="1">Uncharacterized protein</fullName>
    </submittedName>
</protein>
<dbReference type="OrthoDB" id="6555744at2"/>
<dbReference type="AlphaFoldDB" id="A0A2D0KIL2"/>
<organism evidence="1 3">
    <name type="scientific">Xenorhabdus ishibashii</name>
    <dbReference type="NCBI Taxonomy" id="1034471"/>
    <lineage>
        <taxon>Bacteria</taxon>
        <taxon>Pseudomonadati</taxon>
        <taxon>Pseudomonadota</taxon>
        <taxon>Gammaproteobacteria</taxon>
        <taxon>Enterobacterales</taxon>
        <taxon>Morganellaceae</taxon>
        <taxon>Xenorhabdus</taxon>
    </lineage>
</organism>
<sequence>MNKKELINLIENVIFDLEELKKSRQENNLDSIITLYKKTLLSLESGELKANIVKNMTRGYLEIYSDYDNPVLNLMYACEKEIDKYINS</sequence>
<dbReference type="EMBL" id="NJAK01000001">
    <property type="protein sequence ID" value="PHM63290.1"/>
    <property type="molecule type" value="Genomic_DNA"/>
</dbReference>
<evidence type="ECO:0000313" key="2">
    <source>
        <dbReference type="EMBL" id="PHM63296.1"/>
    </source>
</evidence>
<accession>A0A2D0KIL2</accession>
<gene>
    <name evidence="1" type="ORF">Xish_02527</name>
    <name evidence="2" type="ORF">Xish_02534</name>
</gene>
<reference evidence="1 3" key="1">
    <citation type="journal article" date="2017" name="Nat. Microbiol.">
        <title>Natural product diversity associated with the nematode symbionts Photorhabdus and Xenorhabdus.</title>
        <authorList>
            <person name="Tobias N.J."/>
            <person name="Wolff H."/>
            <person name="Djahanschiri B."/>
            <person name="Grundmann F."/>
            <person name="Kronenwerth M."/>
            <person name="Shi Y.M."/>
            <person name="Simonyi S."/>
            <person name="Grun P."/>
            <person name="Shapiro-Ilan D."/>
            <person name="Pidot S.J."/>
            <person name="Stinear T.P."/>
            <person name="Ebersberger I."/>
            <person name="Bode H.B."/>
        </authorList>
    </citation>
    <scope>NUCLEOTIDE SEQUENCE [LARGE SCALE GENOMIC DNA]</scope>
    <source>
        <strain evidence="1 3">DSM 22670</strain>
    </source>
</reference>
<evidence type="ECO:0000313" key="3">
    <source>
        <dbReference type="Proteomes" id="UP000222168"/>
    </source>
</evidence>
<evidence type="ECO:0000313" key="1">
    <source>
        <dbReference type="EMBL" id="PHM63290.1"/>
    </source>
</evidence>
<dbReference type="Proteomes" id="UP000222168">
    <property type="component" value="Unassembled WGS sequence"/>
</dbReference>
<keyword evidence="3" id="KW-1185">Reference proteome</keyword>
<dbReference type="RefSeq" id="WP_099118141.1">
    <property type="nucleotide sequence ID" value="NZ_NJAK01000001.1"/>
</dbReference>
<proteinExistence type="predicted"/>
<dbReference type="EMBL" id="NJAK01000001">
    <property type="protein sequence ID" value="PHM63296.1"/>
    <property type="molecule type" value="Genomic_DNA"/>
</dbReference>
<name>A0A2D0KIL2_9GAMM</name>
<comment type="caution">
    <text evidence="1">The sequence shown here is derived from an EMBL/GenBank/DDBJ whole genome shotgun (WGS) entry which is preliminary data.</text>
</comment>